<feature type="domain" description="PapC-like C-terminal" evidence="11">
    <location>
        <begin position="763"/>
        <end position="820"/>
    </location>
</feature>
<dbReference type="AlphaFoldDB" id="A0A0L7SXB0"/>
<dbReference type="RefSeq" id="WP_052901545.1">
    <property type="nucleotide sequence ID" value="NZ_JRXE01000028.1"/>
</dbReference>
<dbReference type="InterPro" id="IPR018030">
    <property type="entry name" value="Fimbrial_membr_usher_CS"/>
</dbReference>
<dbReference type="STRING" id="1560201.NG42_17635"/>
<dbReference type="OrthoDB" id="6554712at2"/>
<accession>A0A0L7SXB0</accession>
<dbReference type="InterPro" id="IPR037224">
    <property type="entry name" value="PapC_N_sf"/>
</dbReference>
<dbReference type="GO" id="GO:0009279">
    <property type="term" value="C:cell outer membrane"/>
    <property type="evidence" value="ECO:0007669"/>
    <property type="project" value="UniProtKB-SubCell"/>
</dbReference>
<dbReference type="EMBL" id="JRXF01000060">
    <property type="protein sequence ID" value="KOC87715.1"/>
    <property type="molecule type" value="Genomic_DNA"/>
</dbReference>
<keyword evidence="7 9" id="KW-0472">Membrane</keyword>
<dbReference type="Gene3D" id="2.60.40.2610">
    <property type="entry name" value="Outer membrane usher protein FimD, plug domain"/>
    <property type="match status" value="1"/>
</dbReference>
<dbReference type="PANTHER" id="PTHR30451">
    <property type="entry name" value="OUTER MEMBRANE USHER PROTEIN"/>
    <property type="match status" value="1"/>
</dbReference>
<evidence type="ECO:0000259" key="11">
    <source>
        <dbReference type="Pfam" id="PF13953"/>
    </source>
</evidence>
<comment type="subcellular location">
    <subcellularLocation>
        <location evidence="1 9">Cell outer membrane</location>
        <topology evidence="1 9">Multi-pass membrane protein</topology>
    </subcellularLocation>
</comment>
<evidence type="ECO:0000256" key="5">
    <source>
        <dbReference type="ARBA" id="ARBA00022692"/>
    </source>
</evidence>
<dbReference type="Gene3D" id="2.60.40.3110">
    <property type="match status" value="1"/>
</dbReference>
<evidence type="ECO:0000256" key="1">
    <source>
        <dbReference type="ARBA" id="ARBA00004571"/>
    </source>
</evidence>
<dbReference type="Pfam" id="PF13953">
    <property type="entry name" value="PapC_C"/>
    <property type="match status" value="1"/>
</dbReference>
<keyword evidence="3 9" id="KW-0813">Transport</keyword>
<dbReference type="EMBL" id="JRXE01000028">
    <property type="protein sequence ID" value="KOC88049.1"/>
    <property type="molecule type" value="Genomic_DNA"/>
</dbReference>
<keyword evidence="4" id="KW-1134">Transmembrane beta strand</keyword>
<sequence>MKQRVLSGVSRRKRTATILLSLCCFPAFSSAEESQNPVYQFNDGFIMGSKDKVDLSRFSTNAITEGRYSVDVYTNNEWKGRQELNITRAEDGKLGVCYTRAMLVRFGIAVEKLNPELSQREGYCGRLQQWRDDPNVTDHFIQSSLRLDISVPQLYEDQLYKSYVSPEYWNKGITALNLGWMANVYNSHLSSVDSRDDSSAWLGINAGLSWDGWLLKHIGNLDWQQQKGSASWNSNQTYLQRPIPQINSIVSSGQIFTSGEFFDTTGLRGINLATDDNMFPDGMRAYAPEIRGVAQSNALVTVRQSNNIIYQTTVSPGPFILTDVYPSGYGSDLEVSVKEADGSVQVFSVPYASVAQLLRPGMTRYALSAGKVDNENLRNKPMLYQGSYQYGVNNLFTGYVGVTGFDQYQAFLLGTGLNTGIGALSLDVIQSRLKMDQGEKSGQSYRATFNRMFAETQTSIVLAAYRYSTKDYYNLNDALYVVDQQKNAGRNYSLWREKNGFSFTVNQNLPEGWGGFYLNGQISDYWNRSGSEKQYQLSYNNMLGRLSWSLGGQRIYTPDSSGHRRDDRISLNFSYPLYFGESRTASLTSSTAFNNSRFSSTQMGVSGSLDDENNLGYGVSTSTYRGGQHDVALNGSYRTPYSALSASYSQGEGYRQSGLGASGTLIAHRGGVTFSPETGSTLALVEAKNAEGARLPGSPGSRVDSNGYAILPYLRPYRINAVEIDPKGMAQDVTFDKTVSQVVPYEGSVVKVAFGTTVERNRMIVARQRNHAPLPFGASIVDPAGKEIGVVGQGSMLFINDDKVKQFAVRWSGGQCDISLEQNNAKEVLCR</sequence>
<dbReference type="SUPFAM" id="SSF141729">
    <property type="entry name" value="FimD N-terminal domain-like"/>
    <property type="match status" value="1"/>
</dbReference>
<keyword evidence="8 9" id="KW-0998">Cell outer membrane</keyword>
<dbReference type="Proteomes" id="UP000036851">
    <property type="component" value="Unassembled WGS sequence"/>
</dbReference>
<dbReference type="Pfam" id="PF00577">
    <property type="entry name" value="Usher"/>
    <property type="match status" value="1"/>
</dbReference>
<evidence type="ECO:0000313" key="13">
    <source>
        <dbReference type="EMBL" id="KOC87715.1"/>
    </source>
</evidence>
<proteinExistence type="inferred from homology"/>
<dbReference type="Pfam" id="PF13954">
    <property type="entry name" value="PapC_N"/>
    <property type="match status" value="1"/>
</dbReference>
<evidence type="ECO:0000259" key="12">
    <source>
        <dbReference type="Pfam" id="PF13954"/>
    </source>
</evidence>
<dbReference type="PANTHER" id="PTHR30451:SF3">
    <property type="entry name" value="OUTER MEMBRANE USHER PROTEIN HTRE-RELATED"/>
    <property type="match status" value="1"/>
</dbReference>
<evidence type="ECO:0000256" key="7">
    <source>
        <dbReference type="ARBA" id="ARBA00023136"/>
    </source>
</evidence>
<evidence type="ECO:0000256" key="6">
    <source>
        <dbReference type="ARBA" id="ARBA00022729"/>
    </source>
</evidence>
<evidence type="ECO:0000256" key="9">
    <source>
        <dbReference type="RuleBase" id="RU003884"/>
    </source>
</evidence>
<dbReference type="PATRIC" id="fig|1560201.3.peg.3733"/>
<dbReference type="PROSITE" id="PS01151">
    <property type="entry name" value="FIMBRIAL_USHER"/>
    <property type="match status" value="1"/>
</dbReference>
<evidence type="ECO:0000256" key="2">
    <source>
        <dbReference type="ARBA" id="ARBA00008064"/>
    </source>
</evidence>
<dbReference type="Gene3D" id="2.60.40.2070">
    <property type="match status" value="1"/>
</dbReference>
<evidence type="ECO:0000256" key="10">
    <source>
        <dbReference type="SAM" id="SignalP"/>
    </source>
</evidence>
<dbReference type="Gene3D" id="3.10.20.410">
    <property type="match status" value="1"/>
</dbReference>
<comment type="caution">
    <text evidence="13">The sequence shown here is derived from an EMBL/GenBank/DDBJ whole genome shotgun (WGS) entry which is preliminary data.</text>
</comment>
<protein>
    <submittedName>
        <fullName evidence="13">Fimbrial protein</fullName>
    </submittedName>
</protein>
<dbReference type="InterPro" id="IPR025949">
    <property type="entry name" value="PapC-like_C"/>
</dbReference>
<dbReference type="InterPro" id="IPR042186">
    <property type="entry name" value="FimD_plug_dom"/>
</dbReference>
<dbReference type="FunFam" id="2.60.40.3110:FF:000001">
    <property type="entry name" value="Putative fimbrial outer membrane usher"/>
    <property type="match status" value="1"/>
</dbReference>
<evidence type="ECO:0000313" key="15">
    <source>
        <dbReference type="Proteomes" id="UP000036851"/>
    </source>
</evidence>
<feature type="chain" id="PRO_5010916869" evidence="10">
    <location>
        <begin position="32"/>
        <end position="831"/>
    </location>
</feature>
<evidence type="ECO:0000256" key="4">
    <source>
        <dbReference type="ARBA" id="ARBA00022452"/>
    </source>
</evidence>
<feature type="signal peptide" evidence="10">
    <location>
        <begin position="1"/>
        <end position="31"/>
    </location>
</feature>
<evidence type="ECO:0000256" key="3">
    <source>
        <dbReference type="ARBA" id="ARBA00022448"/>
    </source>
</evidence>
<keyword evidence="16" id="KW-1185">Reference proteome</keyword>
<keyword evidence="9" id="KW-1029">Fimbrium biogenesis</keyword>
<comment type="similarity">
    <text evidence="2 9">Belongs to the fimbrial export usher family.</text>
</comment>
<organism evidence="13 15">
    <name type="scientific">Winslowiella iniecta</name>
    <dbReference type="NCBI Taxonomy" id="1560201"/>
    <lineage>
        <taxon>Bacteria</taxon>
        <taxon>Pseudomonadati</taxon>
        <taxon>Pseudomonadota</taxon>
        <taxon>Gammaproteobacteria</taxon>
        <taxon>Enterobacterales</taxon>
        <taxon>Erwiniaceae</taxon>
        <taxon>Winslowiella</taxon>
    </lineage>
</organism>
<evidence type="ECO:0000313" key="14">
    <source>
        <dbReference type="EMBL" id="KOC88049.1"/>
    </source>
</evidence>
<feature type="domain" description="PapC N-terminal" evidence="12">
    <location>
        <begin position="40"/>
        <end position="183"/>
    </location>
</feature>
<keyword evidence="6 10" id="KW-0732">Signal</keyword>
<name>A0A0L7SXB0_9GAMM</name>
<dbReference type="GO" id="GO:0009297">
    <property type="term" value="P:pilus assembly"/>
    <property type="evidence" value="ECO:0007669"/>
    <property type="project" value="InterPro"/>
</dbReference>
<dbReference type="InterPro" id="IPR000015">
    <property type="entry name" value="Fimb_usher"/>
</dbReference>
<evidence type="ECO:0000256" key="8">
    <source>
        <dbReference type="ARBA" id="ARBA00023237"/>
    </source>
</evidence>
<gene>
    <name evidence="14" type="ORF">NG42_17635</name>
    <name evidence="13" type="ORF">NG43_21185</name>
</gene>
<dbReference type="Proteomes" id="UP000037088">
    <property type="component" value="Unassembled WGS sequence"/>
</dbReference>
<evidence type="ECO:0000313" key="16">
    <source>
        <dbReference type="Proteomes" id="UP000037088"/>
    </source>
</evidence>
<reference evidence="15 16" key="1">
    <citation type="journal article" date="2015" name="Int. J. Syst. Evol. Microbiol.">
        <title>Erwinia iniecta sp. nov., isolated from Russian wheat aphids (Diuraphis noxia).</title>
        <authorList>
            <person name="Campillo T."/>
            <person name="Luna E."/>
            <person name="Portier P."/>
            <person name="Fischer-Le Saux M."/>
            <person name="Lapitan N."/>
            <person name="Tisserat N.A."/>
            <person name="Leach J.E."/>
        </authorList>
    </citation>
    <scope>NUCLEOTIDE SEQUENCE [LARGE SCALE GENOMIC DNA]</scope>
    <source>
        <strain evidence="14 16">B120</strain>
        <strain evidence="13 15">B149</strain>
    </source>
</reference>
<dbReference type="GO" id="GO:0015473">
    <property type="term" value="F:fimbrial usher porin activity"/>
    <property type="evidence" value="ECO:0007669"/>
    <property type="project" value="InterPro"/>
</dbReference>
<dbReference type="InterPro" id="IPR025885">
    <property type="entry name" value="PapC_N"/>
</dbReference>
<dbReference type="InterPro" id="IPR043142">
    <property type="entry name" value="PapC-like_C_sf"/>
</dbReference>
<keyword evidence="5 9" id="KW-0812">Transmembrane</keyword>